<dbReference type="Proteomes" id="UP000190774">
    <property type="component" value="Unassembled WGS sequence"/>
</dbReference>
<feature type="region of interest" description="Disordered" evidence="1">
    <location>
        <begin position="694"/>
        <end position="717"/>
    </location>
</feature>
<keyword evidence="3" id="KW-1185">Reference proteome</keyword>
<feature type="region of interest" description="Disordered" evidence="1">
    <location>
        <begin position="1085"/>
        <end position="1112"/>
    </location>
</feature>
<dbReference type="Pfam" id="PF13289">
    <property type="entry name" value="SIR2_2"/>
    <property type="match status" value="1"/>
</dbReference>
<feature type="compositionally biased region" description="Polar residues" evidence="1">
    <location>
        <begin position="170"/>
        <end position="179"/>
    </location>
</feature>
<dbReference type="EMBL" id="FUYE01000006">
    <property type="protein sequence ID" value="SKA94577.1"/>
    <property type="molecule type" value="Genomic_DNA"/>
</dbReference>
<dbReference type="RefSeq" id="WP_078813393.1">
    <property type="nucleotide sequence ID" value="NZ_FUYE01000006.1"/>
</dbReference>
<gene>
    <name evidence="2" type="ORF">SAMN02745166_02184</name>
</gene>
<dbReference type="InterPro" id="IPR029035">
    <property type="entry name" value="DHS-like_NAD/FAD-binding_dom"/>
</dbReference>
<dbReference type="STRING" id="48467.SAMN02745166_02184"/>
<dbReference type="SUPFAM" id="SSF52467">
    <property type="entry name" value="DHS-like NAD/FAD-binding domain"/>
    <property type="match status" value="1"/>
</dbReference>
<dbReference type="OrthoDB" id="278125at2"/>
<dbReference type="Gene3D" id="3.40.50.1220">
    <property type="entry name" value="TPP-binding domain"/>
    <property type="match status" value="1"/>
</dbReference>
<evidence type="ECO:0000313" key="2">
    <source>
        <dbReference type="EMBL" id="SKA94577.1"/>
    </source>
</evidence>
<evidence type="ECO:0000256" key="1">
    <source>
        <dbReference type="SAM" id="MobiDB-lite"/>
    </source>
</evidence>
<feature type="compositionally biased region" description="Polar residues" evidence="1">
    <location>
        <begin position="1088"/>
        <end position="1112"/>
    </location>
</feature>
<protein>
    <submittedName>
        <fullName evidence="2">SIR2-like domain-containing protein</fullName>
    </submittedName>
</protein>
<accession>A0A1T4XYE5</accession>
<proteinExistence type="predicted"/>
<organism evidence="2 3">
    <name type="scientific">Prosthecobacter debontii</name>
    <dbReference type="NCBI Taxonomy" id="48467"/>
    <lineage>
        <taxon>Bacteria</taxon>
        <taxon>Pseudomonadati</taxon>
        <taxon>Verrucomicrobiota</taxon>
        <taxon>Verrucomicrobiia</taxon>
        <taxon>Verrucomicrobiales</taxon>
        <taxon>Verrucomicrobiaceae</taxon>
        <taxon>Prosthecobacter</taxon>
    </lineage>
</organism>
<feature type="region of interest" description="Disordered" evidence="1">
    <location>
        <begin position="155"/>
        <end position="179"/>
    </location>
</feature>
<sequence>MRHTTLSSFIDTIKSRWEQGTGHTPFLGSGISAQSGIIMSQEFSDYLAYTVYRVVKQSEGRGHWDLRKWGWPPQPTSKETQATYDYFFEAFAKQKKRYQFETIPANPSRDHKIEKVLARMDRSPSEHGSERDIHMRRPLVPGILRHDALYQSEDELDQTRRHRKVANEPSDPNLSPSSHTYIEDMALRSLSHWTETLEFLTRVSVGELSGKIFLTEPDTSVIDDFNRHITRGKRPNLIHNMIARLSRSLRSHVVLTTNFDELIEESYRAQGEPLYVVPVSIHGGLPSYSTVRAQDCLIKMHGDILETRADSSINEPPTALDKERFFQYLRGPMSPQMDQPADFIKSDLLVMGYSGSDARCVQMIKYVLDMDPDFRVYWVCHSSRDIRRIEVLFGDYISPDDSRACSRFHLVESDRADLLLWELYQKLNLALPGGGYSIQFSHHEPPARFSRPTQEDTHVLEKIYDKVKSLPVAEPICVEMETSTARPMAEVFHLFVSARYDALWLEMEDYRDPLDLFFHILSSMSIRRGFFQLEWVNFTPPLETKNKKTLSDEDIKALSLRLKLLIDKFGIATNKWVLFLYGRNGAGGCTGWKTRYWDEQDMVLFTQVVKIFTDVGIKVILLRNGELRDKRNEEKEEIVRLLTREIRGRLKVDPVKTASKKALSKKATPAEETVTEADPYQAWFEQYYELTQGSDATTASPPKTDLPGGMPGKPGEEKYKPFPKLEAALFRELHVPTQWSYESILRAVADQFIIKSSTEVSIVATRMLWLYGMTLFRQSRHPAAMISEAVFPCPEKFNKEGRDNDDLRYRLVFGARDSEDFIFPEGGSATVDKDAEFNFEAKRRKFLDYTPDQQGWLKWLAQRNVFLRKPGGYAWMYRDMRLGLQYLLEQTGSFRLLKRPGAYLNPTSGESNHLETSQCEGLWRLRPRLHYMIGDWYLRAFYATGHYTPLIEALYHNVQCMRIASVYVPLNSGNCPPEKLVSARVQLFWAALCQFRRLLRVGRKSLFFWCPGVDFIHAFIGKDGADGTPLSCLEEPLAELERQFKDESSQPRDSESGLLKLCQSYLALAQHEVWQLTEAVNAEGQAHAKQSSPTTTSFSTADHTSVRSQPTYAQDPIEHSTRIIAGDDQVWAENVAKLLGDSGLKFGGDEELRKMFAEPELFLSGDFRTWRFNWLDKWDARNAPERELYRLLWALTKTMYHMIRRAKLLCLVEESRRKEDSDDDLLHEKSRKLWQAICAVGYVAMRLAQHLTPEHFYSDCDQRVRVLTLYGMALGYLNRFHEANRRFNEAHALVVSGMGLTEGKELARIHIRRAEMLVRRADYKWKEELKVRREKPLEDRSVPIKVISYIDECWSALERAEMSLGGISHSSFWWYRLLILRLRCYAAVAEFGDRHIHCLPFRRRLYLPSVVATLLRDTLIIGTGDPFRELRAIDYALSAHRLAEDLNESVFGPPNCPHSQIPQSSELGAHIMSIVECSYPAIPLLEEYRKSVQEKYNAMVKTWSKK</sequence>
<reference evidence="3" key="1">
    <citation type="submission" date="2017-02" db="EMBL/GenBank/DDBJ databases">
        <authorList>
            <person name="Varghese N."/>
            <person name="Submissions S."/>
        </authorList>
    </citation>
    <scope>NUCLEOTIDE SEQUENCE [LARGE SCALE GENOMIC DNA]</scope>
    <source>
        <strain evidence="3">ATCC 700200</strain>
    </source>
</reference>
<name>A0A1T4XYE5_9BACT</name>
<evidence type="ECO:0000313" key="3">
    <source>
        <dbReference type="Proteomes" id="UP000190774"/>
    </source>
</evidence>